<feature type="domain" description="Amine oxidase" evidence="4">
    <location>
        <begin position="17"/>
        <end position="506"/>
    </location>
</feature>
<dbReference type="Pfam" id="PF01593">
    <property type="entry name" value="Amino_oxidase"/>
    <property type="match status" value="1"/>
</dbReference>
<dbReference type="OrthoDB" id="833207at2"/>
<dbReference type="Gene3D" id="3.50.50.60">
    <property type="entry name" value="FAD/NAD(P)-binding domain"/>
    <property type="match status" value="2"/>
</dbReference>
<comment type="function">
    <text evidence="1">Probable oxidoreductase that may play a role as regulator of mitochondrial function.</text>
</comment>
<keyword evidence="6" id="KW-1185">Reference proteome</keyword>
<dbReference type="InterPro" id="IPR036188">
    <property type="entry name" value="FAD/NAD-bd_sf"/>
</dbReference>
<dbReference type="Proteomes" id="UP000199086">
    <property type="component" value="Unassembled WGS sequence"/>
</dbReference>
<proteinExistence type="predicted"/>
<protein>
    <recommendedName>
        <fullName evidence="3">Pyridine nucleotide-disulfide oxidoreductase domain-containing protein 2</fullName>
    </recommendedName>
</protein>
<evidence type="ECO:0000313" key="5">
    <source>
        <dbReference type="EMBL" id="SDB81785.1"/>
    </source>
</evidence>
<comment type="subunit">
    <text evidence="2">Interacts with COX5B; this interaction may contribute to localize PYROXD2 to the inner face of the inner mitochondrial membrane.</text>
</comment>
<evidence type="ECO:0000256" key="2">
    <source>
        <dbReference type="ARBA" id="ARBA00038825"/>
    </source>
</evidence>
<evidence type="ECO:0000259" key="4">
    <source>
        <dbReference type="Pfam" id="PF01593"/>
    </source>
</evidence>
<gene>
    <name evidence="5" type="ORF">GA0111570_103343</name>
</gene>
<name>A0A1G6GJ78_9ACTN</name>
<sequence length="536" mass="56286">MGGRSVDAVVVGAGHHGLVAAALLADAGWDIAVHEGRDRAGGAVASRTIDGFVVDEFSSYHPLGKASPVLQSLDLEQYGLAWVDHRPAVVHVADAEDAEGSSIRATAEDTARALDEDHPGDGDAWLKLFAGWLRVKEPLLDALLQGWPPVRAGVRLASRLGAPEFLDFARFALLPSHQLGREWFGGRRAQDLLAGNAVHADVSPLAPVSGLMGFLMAMLAQDVGFAAPRGGAGALAQAVASRAEHAGALVELGSPVAGITVSGGRATGVRLADGTTVRARRAVIADVSAPALYRDLLPRDAVPAGVLARMDRFTWDPPTLKLNLLLAGPMPWRASRAREAAVVHAGLSHAELVRWHADIATGKVPERAFCLVGQTTTTDPTRSPAGTESLWAYTHLPLVDVGSGGQATEESLGTVEAMFDDLAPGWRDLEQGRWLQTPATLQEADPNLLHGAVGAGTSQLFQQGPWRPITGLGGPFTHLDGLYLASAATHPGGGVHGGAGFNAARAALWGANRWARPLGRATTRAQLLLQRPLPRF</sequence>
<dbReference type="STRING" id="1577474.GA0111570_103343"/>
<evidence type="ECO:0000256" key="1">
    <source>
        <dbReference type="ARBA" id="ARBA00037217"/>
    </source>
</evidence>
<dbReference type="RefSeq" id="WP_092608067.1">
    <property type="nucleotide sequence ID" value="NZ_FMYF01000003.1"/>
</dbReference>
<evidence type="ECO:0000256" key="3">
    <source>
        <dbReference type="ARBA" id="ARBA00040298"/>
    </source>
</evidence>
<reference evidence="5 6" key="1">
    <citation type="submission" date="2016-06" db="EMBL/GenBank/DDBJ databases">
        <authorList>
            <person name="Olsen C.W."/>
            <person name="Carey S."/>
            <person name="Hinshaw L."/>
            <person name="Karasin A.I."/>
        </authorList>
    </citation>
    <scope>NUCLEOTIDE SEQUENCE [LARGE SCALE GENOMIC DNA]</scope>
    <source>
        <strain evidence="5 6">LZ-22</strain>
    </source>
</reference>
<organism evidence="5 6">
    <name type="scientific">Raineyella antarctica</name>
    <dbReference type="NCBI Taxonomy" id="1577474"/>
    <lineage>
        <taxon>Bacteria</taxon>
        <taxon>Bacillati</taxon>
        <taxon>Actinomycetota</taxon>
        <taxon>Actinomycetes</taxon>
        <taxon>Propionibacteriales</taxon>
        <taxon>Propionibacteriaceae</taxon>
        <taxon>Raineyella</taxon>
    </lineage>
</organism>
<dbReference type="PANTHER" id="PTHR10668:SF105">
    <property type="entry name" value="DEHYDROGENASE-RELATED"/>
    <property type="match status" value="1"/>
</dbReference>
<dbReference type="SUPFAM" id="SSF51905">
    <property type="entry name" value="FAD/NAD(P)-binding domain"/>
    <property type="match status" value="1"/>
</dbReference>
<dbReference type="AlphaFoldDB" id="A0A1G6GJ78"/>
<dbReference type="InterPro" id="IPR002937">
    <property type="entry name" value="Amino_oxidase"/>
</dbReference>
<dbReference type="PANTHER" id="PTHR10668">
    <property type="entry name" value="PHYTOENE DEHYDROGENASE"/>
    <property type="match status" value="1"/>
</dbReference>
<evidence type="ECO:0000313" key="6">
    <source>
        <dbReference type="Proteomes" id="UP000199086"/>
    </source>
</evidence>
<dbReference type="GO" id="GO:0016491">
    <property type="term" value="F:oxidoreductase activity"/>
    <property type="evidence" value="ECO:0007669"/>
    <property type="project" value="InterPro"/>
</dbReference>
<dbReference type="EMBL" id="FMYF01000003">
    <property type="protein sequence ID" value="SDB81785.1"/>
    <property type="molecule type" value="Genomic_DNA"/>
</dbReference>
<accession>A0A1G6GJ78</accession>